<keyword evidence="1" id="KW-0472">Membrane</keyword>
<keyword evidence="1" id="KW-1133">Transmembrane helix</keyword>
<dbReference type="Pfam" id="PF05795">
    <property type="entry name" value="Plasmodium_Vir"/>
    <property type="match status" value="1"/>
</dbReference>
<proteinExistence type="predicted"/>
<evidence type="ECO:0000313" key="2">
    <source>
        <dbReference type="EMBL" id="SBT00863.1"/>
    </source>
</evidence>
<dbReference type="InterPro" id="IPR008780">
    <property type="entry name" value="Plasmodium_Vir"/>
</dbReference>
<evidence type="ECO:0000256" key="1">
    <source>
        <dbReference type="SAM" id="Phobius"/>
    </source>
</evidence>
<gene>
    <name evidence="2" type="ORF">POVCU1_062880</name>
</gene>
<feature type="transmembrane region" description="Helical" evidence="1">
    <location>
        <begin position="251"/>
        <end position="272"/>
    </location>
</feature>
<dbReference type="EMBL" id="FLQV01002152">
    <property type="protein sequence ID" value="SBT00863.1"/>
    <property type="molecule type" value="Genomic_DNA"/>
</dbReference>
<dbReference type="Proteomes" id="UP000078546">
    <property type="component" value="Unassembled WGS sequence"/>
</dbReference>
<organism evidence="2 3">
    <name type="scientific">Plasmodium ovale curtisi</name>
    <dbReference type="NCBI Taxonomy" id="864141"/>
    <lineage>
        <taxon>Eukaryota</taxon>
        <taxon>Sar</taxon>
        <taxon>Alveolata</taxon>
        <taxon>Apicomplexa</taxon>
        <taxon>Aconoidasida</taxon>
        <taxon>Haemosporida</taxon>
        <taxon>Plasmodiidae</taxon>
        <taxon>Plasmodium</taxon>
        <taxon>Plasmodium (Plasmodium)</taxon>
    </lineage>
</organism>
<dbReference type="AlphaFoldDB" id="A0A1A8XAL8"/>
<name>A0A1A8XAL8_PLAOA</name>
<accession>A0A1A8XAL8</accession>
<protein>
    <submittedName>
        <fullName evidence="2">PIR Superfamily Protein</fullName>
    </submittedName>
</protein>
<keyword evidence="1" id="KW-0812">Transmembrane</keyword>
<evidence type="ECO:0000313" key="3">
    <source>
        <dbReference type="Proteomes" id="UP000078546"/>
    </source>
</evidence>
<sequence length="327" mass="39126">MAESEINNLIKRLNNFTDLLNTEEESYEIQKLYDHDKNNFYDVFLNSTLNKLRRNYKVYEANYDLVSYDMYCRYLNYWLNKKRNRYNIMPNSPANNTFYDKVDQYYTNEKENVNGNNGPCPIKRMEYSSSALSIINKLDDLCYIRSQFVEKQKIMSNKNECFAFYKYMYNTMTLIFQNMLSYTNKDTISIEDLMNKTLCVENNIHDFFTEIKCDYNNLPSETYKCVEGEEQCNLAMKESLDYHCNNNYHNILLSIFLTALGTLLIFFFLYRFSPLGLLLNKRTEKKKKIRNNIEDEVMNVYHDDNTSHGHETSQILPYHLSYNSLRN</sequence>
<reference evidence="3" key="1">
    <citation type="submission" date="2016-05" db="EMBL/GenBank/DDBJ databases">
        <authorList>
            <person name="Naeem Raeece"/>
        </authorList>
    </citation>
    <scope>NUCLEOTIDE SEQUENCE [LARGE SCALE GENOMIC DNA]</scope>
</reference>